<dbReference type="GO" id="GO:0016810">
    <property type="term" value="F:hydrolase activity, acting on carbon-nitrogen (but not peptide) bonds"/>
    <property type="evidence" value="ECO:0007669"/>
    <property type="project" value="InterPro"/>
</dbReference>
<accession>A0A518AYQ9</accession>
<dbReference type="InterPro" id="IPR057744">
    <property type="entry name" value="OTAase-like"/>
</dbReference>
<proteinExistence type="predicted"/>
<evidence type="ECO:0000313" key="2">
    <source>
        <dbReference type="EMBL" id="QDU59855.1"/>
    </source>
</evidence>
<dbReference type="Gene3D" id="3.20.20.140">
    <property type="entry name" value="Metal-dependent hydrolases"/>
    <property type="match status" value="1"/>
</dbReference>
<organism evidence="2 3">
    <name type="scientific">Kolteria novifilia</name>
    <dbReference type="NCBI Taxonomy" id="2527975"/>
    <lineage>
        <taxon>Bacteria</taxon>
        <taxon>Pseudomonadati</taxon>
        <taxon>Planctomycetota</taxon>
        <taxon>Planctomycetia</taxon>
        <taxon>Kolteriales</taxon>
        <taxon>Kolteriaceae</taxon>
        <taxon>Kolteria</taxon>
    </lineage>
</organism>
<dbReference type="InterPro" id="IPR051781">
    <property type="entry name" value="Metallo-dep_Hydrolase"/>
</dbReference>
<evidence type="ECO:0000259" key="1">
    <source>
        <dbReference type="Pfam" id="PF01979"/>
    </source>
</evidence>
<dbReference type="AlphaFoldDB" id="A0A518AYQ9"/>
<dbReference type="OrthoDB" id="9797498at2"/>
<gene>
    <name evidence="2" type="ORF">Pan216_06880</name>
</gene>
<dbReference type="InterPro" id="IPR011059">
    <property type="entry name" value="Metal-dep_hydrolase_composite"/>
</dbReference>
<dbReference type="PANTHER" id="PTHR43135">
    <property type="entry name" value="ALPHA-D-RIBOSE 1-METHYLPHOSPHONATE 5-TRIPHOSPHATE DIPHOSPHATASE"/>
    <property type="match status" value="1"/>
</dbReference>
<dbReference type="KEGG" id="knv:Pan216_06880"/>
<dbReference type="RefSeq" id="WP_145254803.1">
    <property type="nucleotide sequence ID" value="NZ_CP036279.1"/>
</dbReference>
<dbReference type="InterPro" id="IPR032466">
    <property type="entry name" value="Metal_Hydrolase"/>
</dbReference>
<keyword evidence="3" id="KW-1185">Reference proteome</keyword>
<dbReference type="CDD" id="cd01299">
    <property type="entry name" value="Met_dep_hydrolase_A"/>
    <property type="match status" value="1"/>
</dbReference>
<protein>
    <submittedName>
        <fullName evidence="2">Imidazolonepropionase</fullName>
    </submittedName>
</protein>
<dbReference type="SUPFAM" id="SSF51556">
    <property type="entry name" value="Metallo-dependent hydrolases"/>
    <property type="match status" value="1"/>
</dbReference>
<dbReference type="InterPro" id="IPR006680">
    <property type="entry name" value="Amidohydro-rel"/>
</dbReference>
<dbReference type="PANTHER" id="PTHR43135:SF3">
    <property type="entry name" value="ALPHA-D-RIBOSE 1-METHYLPHOSPHONATE 5-TRIPHOSPHATE DIPHOSPHATASE"/>
    <property type="match status" value="1"/>
</dbReference>
<reference evidence="2 3" key="1">
    <citation type="submission" date="2019-02" db="EMBL/GenBank/DDBJ databases">
        <title>Deep-cultivation of Planctomycetes and their phenomic and genomic characterization uncovers novel biology.</title>
        <authorList>
            <person name="Wiegand S."/>
            <person name="Jogler M."/>
            <person name="Boedeker C."/>
            <person name="Pinto D."/>
            <person name="Vollmers J."/>
            <person name="Rivas-Marin E."/>
            <person name="Kohn T."/>
            <person name="Peeters S.H."/>
            <person name="Heuer A."/>
            <person name="Rast P."/>
            <person name="Oberbeckmann S."/>
            <person name="Bunk B."/>
            <person name="Jeske O."/>
            <person name="Meyerdierks A."/>
            <person name="Storesund J.E."/>
            <person name="Kallscheuer N."/>
            <person name="Luecker S."/>
            <person name="Lage O.M."/>
            <person name="Pohl T."/>
            <person name="Merkel B.J."/>
            <person name="Hornburger P."/>
            <person name="Mueller R.-W."/>
            <person name="Bruemmer F."/>
            <person name="Labrenz M."/>
            <person name="Spormann A.M."/>
            <person name="Op den Camp H."/>
            <person name="Overmann J."/>
            <person name="Amann R."/>
            <person name="Jetten M.S.M."/>
            <person name="Mascher T."/>
            <person name="Medema M.H."/>
            <person name="Devos D.P."/>
            <person name="Kaster A.-K."/>
            <person name="Ovreas L."/>
            <person name="Rohde M."/>
            <person name="Galperin M.Y."/>
            <person name="Jogler C."/>
        </authorList>
    </citation>
    <scope>NUCLEOTIDE SEQUENCE [LARGE SCALE GENOMIC DNA]</scope>
    <source>
        <strain evidence="2 3">Pan216</strain>
    </source>
</reference>
<dbReference type="Pfam" id="PF01979">
    <property type="entry name" value="Amidohydro_1"/>
    <property type="match status" value="1"/>
</dbReference>
<dbReference type="SUPFAM" id="SSF51338">
    <property type="entry name" value="Composite domain of metallo-dependent hydrolases"/>
    <property type="match status" value="1"/>
</dbReference>
<dbReference type="Gene3D" id="2.30.40.10">
    <property type="entry name" value="Urease, subunit C, domain 1"/>
    <property type="match status" value="1"/>
</dbReference>
<name>A0A518AYQ9_9BACT</name>
<dbReference type="Proteomes" id="UP000317093">
    <property type="component" value="Chromosome"/>
</dbReference>
<evidence type="ECO:0000313" key="3">
    <source>
        <dbReference type="Proteomes" id="UP000317093"/>
    </source>
</evidence>
<sequence>MKSLQGTMLLTNGQLVDGCGHPPVTDAELLIEDGRIGYAGPRQPNRELPAEALVLDARGGTILPGLVEAHFHPTYFNVAALEDLDTKYPVEYVSLLASVNAKLALESGYTAARSGGSLFNIDVWLKKAIENDLVPGPRLAASGREICGIGGLMDWNPDFRKIGMEGLVLLVNGPDEARAAVRKLVKDGIEWVKTYPTGDAAAPDTNDHHTLCMTFEEMHAVVETAHNHGLKVTGHCRATAGIKNALRAGYDTIEHGTFMDDEALDLLLERDVPVIPALYFEKASVERGPAIGMPQGVIDGHQETLDGGVESARRIFEAGGRLGLGGDYGFAWNPHGDYANELEFFVTDVGFPPVDVIKCACKTGAEILGREKELGTLEVGKLADVVVVDGDVLDNIAILQDRSRFLAIMQAGVINAGSLQHQHLPRWSEHALESEKPVCR</sequence>
<dbReference type="EMBL" id="CP036279">
    <property type="protein sequence ID" value="QDU59855.1"/>
    <property type="molecule type" value="Genomic_DNA"/>
</dbReference>
<feature type="domain" description="Amidohydrolase-related" evidence="1">
    <location>
        <begin position="61"/>
        <end position="401"/>
    </location>
</feature>